<dbReference type="PANTHER" id="PTHR17490">
    <property type="entry name" value="SUA5"/>
    <property type="match status" value="1"/>
</dbReference>
<comment type="subcellular location">
    <subcellularLocation>
        <location evidence="1">Cytoplasm</location>
    </subcellularLocation>
</comment>
<dbReference type="NCBIfam" id="TIGR00057">
    <property type="entry name" value="L-threonylcarbamoyladenylate synthase"/>
    <property type="match status" value="1"/>
</dbReference>
<proteinExistence type="inferred from homology"/>
<evidence type="ECO:0000256" key="4">
    <source>
        <dbReference type="ARBA" id="ARBA00022490"/>
    </source>
</evidence>
<evidence type="ECO:0000256" key="7">
    <source>
        <dbReference type="ARBA" id="ARBA00022695"/>
    </source>
</evidence>
<feature type="domain" description="YrdC-like" evidence="12">
    <location>
        <begin position="1"/>
        <end position="182"/>
    </location>
</feature>
<dbReference type="PROSITE" id="PS51163">
    <property type="entry name" value="YRDC"/>
    <property type="match status" value="1"/>
</dbReference>
<evidence type="ECO:0000256" key="8">
    <source>
        <dbReference type="ARBA" id="ARBA00022741"/>
    </source>
</evidence>
<evidence type="ECO:0000256" key="9">
    <source>
        <dbReference type="ARBA" id="ARBA00022840"/>
    </source>
</evidence>
<dbReference type="InterPro" id="IPR050156">
    <property type="entry name" value="TC-AMP_synthase_SUA5"/>
</dbReference>
<gene>
    <name evidence="13" type="ORF">T190115A13A_40045</name>
</gene>
<protein>
    <recommendedName>
        <fullName evidence="10">L-threonylcarbamoyladenylate synthase</fullName>
        <ecNumber evidence="3">2.7.7.87</ecNumber>
    </recommendedName>
    <alternativeName>
        <fullName evidence="10">L-threonylcarbamoyladenylate synthase</fullName>
    </alternativeName>
</protein>
<comment type="caution">
    <text evidence="13">The sequence shown here is derived from an EMBL/GenBank/DDBJ whole genome shotgun (WGS) entry which is preliminary data.</text>
</comment>
<evidence type="ECO:0000256" key="3">
    <source>
        <dbReference type="ARBA" id="ARBA00012584"/>
    </source>
</evidence>
<dbReference type="EMBL" id="CAXJRC010000041">
    <property type="protein sequence ID" value="CAL2107523.1"/>
    <property type="molecule type" value="Genomic_DNA"/>
</dbReference>
<organism evidence="13 14">
    <name type="scientific">Tenacibaculum vairaonense</name>
    <dbReference type="NCBI Taxonomy" id="3137860"/>
    <lineage>
        <taxon>Bacteria</taxon>
        <taxon>Pseudomonadati</taxon>
        <taxon>Bacteroidota</taxon>
        <taxon>Flavobacteriia</taxon>
        <taxon>Flavobacteriales</taxon>
        <taxon>Flavobacteriaceae</taxon>
        <taxon>Tenacibaculum</taxon>
    </lineage>
</organism>
<evidence type="ECO:0000313" key="14">
    <source>
        <dbReference type="Proteomes" id="UP001497602"/>
    </source>
</evidence>
<evidence type="ECO:0000259" key="12">
    <source>
        <dbReference type="PROSITE" id="PS51163"/>
    </source>
</evidence>
<dbReference type="SUPFAM" id="SSF55821">
    <property type="entry name" value="YrdC/RibB"/>
    <property type="match status" value="1"/>
</dbReference>
<evidence type="ECO:0000256" key="11">
    <source>
        <dbReference type="ARBA" id="ARBA00048366"/>
    </source>
</evidence>
<dbReference type="InterPro" id="IPR006070">
    <property type="entry name" value="Sua5-like_dom"/>
</dbReference>
<comment type="similarity">
    <text evidence="2">Belongs to the SUA5 family.</text>
</comment>
<accession>A0ABP1FAY5</accession>
<evidence type="ECO:0000256" key="10">
    <source>
        <dbReference type="ARBA" id="ARBA00029774"/>
    </source>
</evidence>
<keyword evidence="14" id="KW-1185">Reference proteome</keyword>
<keyword evidence="4" id="KW-0963">Cytoplasm</keyword>
<dbReference type="PANTHER" id="PTHR17490:SF16">
    <property type="entry name" value="THREONYLCARBAMOYL-AMP SYNTHASE"/>
    <property type="match status" value="1"/>
</dbReference>
<keyword evidence="5 13" id="KW-0808">Transferase</keyword>
<dbReference type="Pfam" id="PF01300">
    <property type="entry name" value="Sua5_yciO_yrdC"/>
    <property type="match status" value="1"/>
</dbReference>
<dbReference type="InterPro" id="IPR017945">
    <property type="entry name" value="DHBP_synth_RibB-like_a/b_dom"/>
</dbReference>
<comment type="catalytic activity">
    <reaction evidence="11">
        <text>L-threonine + hydrogencarbonate + ATP = L-threonylcarbamoyladenylate + diphosphate + H2O</text>
        <dbReference type="Rhea" id="RHEA:36407"/>
        <dbReference type="ChEBI" id="CHEBI:15377"/>
        <dbReference type="ChEBI" id="CHEBI:17544"/>
        <dbReference type="ChEBI" id="CHEBI:30616"/>
        <dbReference type="ChEBI" id="CHEBI:33019"/>
        <dbReference type="ChEBI" id="CHEBI:57926"/>
        <dbReference type="ChEBI" id="CHEBI:73682"/>
        <dbReference type="EC" id="2.7.7.87"/>
    </reaction>
</comment>
<name>A0ABP1FAY5_9FLAO</name>
<evidence type="ECO:0000256" key="1">
    <source>
        <dbReference type="ARBA" id="ARBA00004496"/>
    </source>
</evidence>
<keyword evidence="7 13" id="KW-0548">Nucleotidyltransferase</keyword>
<sequence length="182" mass="20578">MIEEVVKALKKLDVILYPTDTVWGIGCDATSEEAVKKVYKLKKREESKSLIILVDSIEMLKEYVDDIPQKAIHILRERENPTTIIYNKPKKLASNTIAKDNTIAIRIVQNEFCQNLIKQFGKPIVSTSANISGEPTPKSFLEISKAILNNVDYVVNLYQNKESVKSSTILKIDGEDVIVIRE</sequence>
<evidence type="ECO:0000256" key="2">
    <source>
        <dbReference type="ARBA" id="ARBA00007663"/>
    </source>
</evidence>
<dbReference type="Proteomes" id="UP001497602">
    <property type="component" value="Unassembled WGS sequence"/>
</dbReference>
<evidence type="ECO:0000313" key="13">
    <source>
        <dbReference type="EMBL" id="CAL2107523.1"/>
    </source>
</evidence>
<keyword evidence="6" id="KW-0819">tRNA processing</keyword>
<keyword evidence="8" id="KW-0547">Nucleotide-binding</keyword>
<evidence type="ECO:0000256" key="5">
    <source>
        <dbReference type="ARBA" id="ARBA00022679"/>
    </source>
</evidence>
<evidence type="ECO:0000256" key="6">
    <source>
        <dbReference type="ARBA" id="ARBA00022694"/>
    </source>
</evidence>
<dbReference type="Gene3D" id="3.90.870.10">
    <property type="entry name" value="DHBP synthase"/>
    <property type="match status" value="1"/>
</dbReference>
<keyword evidence="9" id="KW-0067">ATP-binding</keyword>
<dbReference type="RefSeq" id="WP_348739150.1">
    <property type="nucleotide sequence ID" value="NZ_CAXJRC010000041.1"/>
</dbReference>
<reference evidence="13 14" key="1">
    <citation type="submission" date="2024-05" db="EMBL/GenBank/DDBJ databases">
        <authorList>
            <person name="Duchaud E."/>
        </authorList>
    </citation>
    <scope>NUCLEOTIDE SEQUENCE [LARGE SCALE GENOMIC DNA]</scope>
    <source>
        <strain evidence="13">Ena-SAMPLE-TAB-13-05-2024-13:56:06:370-140305</strain>
    </source>
</reference>
<dbReference type="EC" id="2.7.7.87" evidence="3"/>
<dbReference type="GO" id="GO:0061710">
    <property type="term" value="F:L-threonylcarbamoyladenylate synthase"/>
    <property type="evidence" value="ECO:0007669"/>
    <property type="project" value="UniProtKB-EC"/>
</dbReference>